<comment type="caution">
    <text evidence="3">The sequence shown here is derived from an EMBL/GenBank/DDBJ whole genome shotgun (WGS) entry which is preliminary data.</text>
</comment>
<accession>A0A3D9RZ02</accession>
<organism evidence="3 4">
    <name type="scientific">Lutibacter oceani</name>
    <dbReference type="NCBI Taxonomy" id="1853311"/>
    <lineage>
        <taxon>Bacteria</taxon>
        <taxon>Pseudomonadati</taxon>
        <taxon>Bacteroidota</taxon>
        <taxon>Flavobacteriia</taxon>
        <taxon>Flavobacteriales</taxon>
        <taxon>Flavobacteriaceae</taxon>
        <taxon>Lutibacter</taxon>
    </lineage>
</organism>
<dbReference type="OrthoDB" id="9810477at2"/>
<sequence length="570" mass="64642">MKKVIVILILCTCFNSFSQGNANSNYLYPANYFNNPLEIPLFLSGTFGELRSNHFHSGLDIKTEGREGLNVVTAAAGYVSRIKISHWGYGKAIYITHPNGYTSVYAHLKKFNKKIEAYVKKQQYAKESFEIQLFPSASTLPISENEIIALSGNTGGSGGPHLHFEIRDTKTEKPINPMLFGVNINDSKKPKINTLIGYSLSEDAHINKISKPTQISLVQLKNGDLISKNIAAFGKISFGINAYDQLDGAYNKNGLYNLEMKVNGEKIHEFNATSFSFSESKYINLLIDYERFVNLKQRIQKCFIEPSNKLSLYKKSNNNGYINVEDGLNYNVEIIAKDFKGNSQKITIPITGKKDSILVKNDEPTTPFKIDRDTFNKFSLNGITVAFPKYTFYKNFYLDFDVKDSIVKVHTPTVPLDKKYTLTFDVSNYSENEKKQLYIASINDKGRSQYETTVKKDLTFYTSTKKLGKFTLLTDNVEPKINLINFKNEQWLTNFSSLKVKISDNESGINSYRGEIDGTWILMEYDAKKGVLTYDLNDKKFSTAKHNLKVSVTDNVGNITTLNTTFFRKK</sequence>
<feature type="domain" description="M23ase beta-sheet core" evidence="2">
    <location>
        <begin position="55"/>
        <end position="123"/>
    </location>
</feature>
<dbReference type="SUPFAM" id="SSF51261">
    <property type="entry name" value="Duplicated hybrid motif"/>
    <property type="match status" value="2"/>
</dbReference>
<gene>
    <name evidence="3" type="ORF">BX611_1416</name>
</gene>
<dbReference type="CDD" id="cd12797">
    <property type="entry name" value="M23_peptidase"/>
    <property type="match status" value="1"/>
</dbReference>
<feature type="chain" id="PRO_5017573541" evidence="1">
    <location>
        <begin position="23"/>
        <end position="570"/>
    </location>
</feature>
<dbReference type="Pfam" id="PF01551">
    <property type="entry name" value="Peptidase_M23"/>
    <property type="match status" value="1"/>
</dbReference>
<dbReference type="InterPro" id="IPR011055">
    <property type="entry name" value="Dup_hybrid_motif"/>
</dbReference>
<protein>
    <submittedName>
        <fullName evidence="3">Peptidase M23-like protein</fullName>
    </submittedName>
</protein>
<evidence type="ECO:0000313" key="3">
    <source>
        <dbReference type="EMBL" id="REE81875.1"/>
    </source>
</evidence>
<dbReference type="GO" id="GO:0004222">
    <property type="term" value="F:metalloendopeptidase activity"/>
    <property type="evidence" value="ECO:0007669"/>
    <property type="project" value="TreeGrafter"/>
</dbReference>
<evidence type="ECO:0000313" key="4">
    <source>
        <dbReference type="Proteomes" id="UP000256429"/>
    </source>
</evidence>
<proteinExistence type="predicted"/>
<dbReference type="PANTHER" id="PTHR21666:SF285">
    <property type="entry name" value="M23 FAMILY METALLOPEPTIDASE"/>
    <property type="match status" value="1"/>
</dbReference>
<dbReference type="PANTHER" id="PTHR21666">
    <property type="entry name" value="PEPTIDASE-RELATED"/>
    <property type="match status" value="1"/>
</dbReference>
<dbReference type="Gene3D" id="2.70.70.10">
    <property type="entry name" value="Glucose Permease (Domain IIA)"/>
    <property type="match status" value="1"/>
</dbReference>
<feature type="signal peptide" evidence="1">
    <location>
        <begin position="1"/>
        <end position="22"/>
    </location>
</feature>
<dbReference type="AlphaFoldDB" id="A0A3D9RZ02"/>
<dbReference type="RefSeq" id="WP_115879552.1">
    <property type="nucleotide sequence ID" value="NZ_QTTQ01000010.1"/>
</dbReference>
<dbReference type="Proteomes" id="UP000256429">
    <property type="component" value="Unassembled WGS sequence"/>
</dbReference>
<evidence type="ECO:0000256" key="1">
    <source>
        <dbReference type="SAM" id="SignalP"/>
    </source>
</evidence>
<dbReference type="InterPro" id="IPR050570">
    <property type="entry name" value="Cell_wall_metabolism_enzyme"/>
</dbReference>
<name>A0A3D9RZ02_9FLAO</name>
<evidence type="ECO:0000259" key="2">
    <source>
        <dbReference type="Pfam" id="PF01551"/>
    </source>
</evidence>
<reference evidence="3 4" key="1">
    <citation type="submission" date="2018-08" db="EMBL/GenBank/DDBJ databases">
        <title>Genomic Encyclopedia of Type Strains, Phase III (KMG-III): the genomes of soil and plant-associated and newly described type strains.</title>
        <authorList>
            <person name="Whitman W."/>
        </authorList>
    </citation>
    <scope>NUCLEOTIDE SEQUENCE [LARGE SCALE GENOMIC DNA]</scope>
    <source>
        <strain evidence="3 4">325-5</strain>
    </source>
</reference>
<keyword evidence="4" id="KW-1185">Reference proteome</keyword>
<keyword evidence="1" id="KW-0732">Signal</keyword>
<dbReference type="EMBL" id="QTTQ01000010">
    <property type="protein sequence ID" value="REE81875.1"/>
    <property type="molecule type" value="Genomic_DNA"/>
</dbReference>
<dbReference type="InterPro" id="IPR016047">
    <property type="entry name" value="M23ase_b-sheet_dom"/>
</dbReference>